<evidence type="ECO:0008006" key="4">
    <source>
        <dbReference type="Google" id="ProtNLM"/>
    </source>
</evidence>
<sequence length="288" mass="30950">MATATDNVAKLYGAIAISEGTRLAEHPMERELTLRTIRAHVPSAPAAIADIGGGPGKLAFALADDGHLVDLVDLTPELIAKAQAEQDSRPSRSCVIGPSPPAEHLGGQRPALGVVPAGGLVRRRAAARAAVPPPRGGRARRGRPERAAAGPARHGRGVLRFSTPRARLLLEIHKSAHLLMQAEDNTDQLDKQLRDGKYDAFKESLGLSVQGYHTCAADARAFLEKNFADEAELIELRSTEGILGGGLDAKLEDAGSHVVQAWVEHMYDQYSTKRRVPWLRRPSHCCTS</sequence>
<evidence type="ECO:0000313" key="2">
    <source>
        <dbReference type="EMBL" id="OAR01077.1"/>
    </source>
</evidence>
<name>A0A179IEL9_CORDF</name>
<evidence type="ECO:0000313" key="3">
    <source>
        <dbReference type="Proteomes" id="UP000243081"/>
    </source>
</evidence>
<comment type="caution">
    <text evidence="2">The sequence shown here is derived from an EMBL/GenBank/DDBJ whole genome shotgun (WGS) entry which is preliminary data.</text>
</comment>
<dbReference type="Proteomes" id="UP000243081">
    <property type="component" value="Unassembled WGS sequence"/>
</dbReference>
<gene>
    <name evidence="2" type="ORF">LLEC1_05067</name>
</gene>
<dbReference type="SUPFAM" id="SSF53335">
    <property type="entry name" value="S-adenosyl-L-methionine-dependent methyltransferases"/>
    <property type="match status" value="1"/>
</dbReference>
<dbReference type="EMBL" id="LUKN01001384">
    <property type="protein sequence ID" value="OAR01077.1"/>
    <property type="molecule type" value="Genomic_DNA"/>
</dbReference>
<organism evidence="2 3">
    <name type="scientific">Cordyceps confragosa</name>
    <name type="common">Lecanicillium lecanii</name>
    <dbReference type="NCBI Taxonomy" id="2714763"/>
    <lineage>
        <taxon>Eukaryota</taxon>
        <taxon>Fungi</taxon>
        <taxon>Dikarya</taxon>
        <taxon>Ascomycota</taxon>
        <taxon>Pezizomycotina</taxon>
        <taxon>Sordariomycetes</taxon>
        <taxon>Hypocreomycetidae</taxon>
        <taxon>Hypocreales</taxon>
        <taxon>Cordycipitaceae</taxon>
        <taxon>Akanthomyces</taxon>
    </lineage>
</organism>
<protein>
    <recommendedName>
        <fullName evidence="4">Methyltransferase domain-containing protein</fullName>
    </recommendedName>
</protein>
<dbReference type="Gene3D" id="3.40.50.150">
    <property type="entry name" value="Vaccinia Virus protein VP39"/>
    <property type="match status" value="1"/>
</dbReference>
<dbReference type="InterPro" id="IPR029063">
    <property type="entry name" value="SAM-dependent_MTases_sf"/>
</dbReference>
<proteinExistence type="predicted"/>
<keyword evidence="3" id="KW-1185">Reference proteome</keyword>
<feature type="region of interest" description="Disordered" evidence="1">
    <location>
        <begin position="125"/>
        <end position="155"/>
    </location>
</feature>
<reference evidence="2 3" key="1">
    <citation type="submission" date="2016-03" db="EMBL/GenBank/DDBJ databases">
        <title>Fine-scale spatial genetic structure of a fungal parasite of coffee scale insects.</title>
        <authorList>
            <person name="Jackson D."/>
            <person name="Zemenick K.A."/>
            <person name="Malloure B."/>
            <person name="Quandt C.A."/>
            <person name="James T.Y."/>
        </authorList>
    </citation>
    <scope>NUCLEOTIDE SEQUENCE [LARGE SCALE GENOMIC DNA]</scope>
    <source>
        <strain evidence="2 3">UM487</strain>
    </source>
</reference>
<accession>A0A179IEL9</accession>
<evidence type="ECO:0000256" key="1">
    <source>
        <dbReference type="SAM" id="MobiDB-lite"/>
    </source>
</evidence>
<dbReference type="OrthoDB" id="3436015at2759"/>
<feature type="region of interest" description="Disordered" evidence="1">
    <location>
        <begin position="83"/>
        <end position="110"/>
    </location>
</feature>
<dbReference type="AlphaFoldDB" id="A0A179IEL9"/>